<evidence type="ECO:0000256" key="1">
    <source>
        <dbReference type="ARBA" id="ARBA00005964"/>
    </source>
</evidence>
<dbReference type="GO" id="GO:0052689">
    <property type="term" value="F:carboxylic ester hydrolase activity"/>
    <property type="evidence" value="ECO:0007669"/>
    <property type="project" value="UniProtKB-KW"/>
</dbReference>
<dbReference type="WBParaSite" id="PSAMB.scaffold532size47836.g6765.t1">
    <property type="protein sequence ID" value="PSAMB.scaffold532size47836.g6765.t1"/>
    <property type="gene ID" value="PSAMB.scaffold532size47836.g6765"/>
</dbReference>
<feature type="domain" description="Carboxylesterase type B" evidence="5">
    <location>
        <begin position="26"/>
        <end position="551"/>
    </location>
</feature>
<keyword evidence="6" id="KW-1185">Reference proteome</keyword>
<feature type="signal peptide" evidence="4">
    <location>
        <begin position="1"/>
        <end position="20"/>
    </location>
</feature>
<dbReference type="Gene3D" id="3.40.50.1820">
    <property type="entry name" value="alpha/beta hydrolase"/>
    <property type="match status" value="2"/>
</dbReference>
<proteinExistence type="inferred from homology"/>
<evidence type="ECO:0000256" key="3">
    <source>
        <dbReference type="ARBA" id="ARBA00022801"/>
    </source>
</evidence>
<evidence type="ECO:0000313" key="6">
    <source>
        <dbReference type="Proteomes" id="UP000887566"/>
    </source>
</evidence>
<dbReference type="InterPro" id="IPR002018">
    <property type="entry name" value="CarbesteraseB"/>
</dbReference>
<organism evidence="6 7">
    <name type="scientific">Plectus sambesii</name>
    <dbReference type="NCBI Taxonomy" id="2011161"/>
    <lineage>
        <taxon>Eukaryota</taxon>
        <taxon>Metazoa</taxon>
        <taxon>Ecdysozoa</taxon>
        <taxon>Nematoda</taxon>
        <taxon>Chromadorea</taxon>
        <taxon>Plectida</taxon>
        <taxon>Plectina</taxon>
        <taxon>Plectoidea</taxon>
        <taxon>Plectidae</taxon>
        <taxon>Plectus</taxon>
    </lineage>
</organism>
<protein>
    <submittedName>
        <fullName evidence="7">Carboxylesterase type B domain-containing protein</fullName>
    </submittedName>
</protein>
<dbReference type="Proteomes" id="UP000887566">
    <property type="component" value="Unplaced"/>
</dbReference>
<dbReference type="SUPFAM" id="SSF53474">
    <property type="entry name" value="alpha/beta-Hydrolases"/>
    <property type="match status" value="2"/>
</dbReference>
<name>A0A914WW12_9BILA</name>
<evidence type="ECO:0000259" key="5">
    <source>
        <dbReference type="Pfam" id="PF00135"/>
    </source>
</evidence>
<dbReference type="PROSITE" id="PS00122">
    <property type="entry name" value="CARBOXYLESTERASE_B_1"/>
    <property type="match status" value="2"/>
</dbReference>
<dbReference type="InterPro" id="IPR050309">
    <property type="entry name" value="Type-B_Carboxylest/Lipase"/>
</dbReference>
<keyword evidence="2" id="KW-0719">Serine esterase</keyword>
<dbReference type="InterPro" id="IPR019826">
    <property type="entry name" value="Carboxylesterase_B_AS"/>
</dbReference>
<evidence type="ECO:0000256" key="2">
    <source>
        <dbReference type="ARBA" id="ARBA00022487"/>
    </source>
</evidence>
<keyword evidence="3" id="KW-0378">Hydrolase</keyword>
<feature type="chain" id="PRO_5037457893" evidence="4">
    <location>
        <begin position="21"/>
        <end position="1035"/>
    </location>
</feature>
<sequence length="1035" mass="115806">MAMQGTISVVVCLLIGGVAAQWPTVTVQTTKGSVTGYRKDLGSNTSNTYYGQADVFVGIPYAQPPVNNLRFTFPQDVSPWIALNLSNPNIWPPQCPQKLGFPSNIKPQIQSEDCLYMNIFSPNVSATTKYPVMFFIHGGAFATGSVGVYEDDGIIRNLVNRGVLVVVIQYRLNVLGFFTTNTTEFPANLGLHDQILALKFVQREIGAFGGDKNRVTIFGQSAGACSVSVHTYSPLSVGLFQQAIMESGTALLCFDGSFEYGYWSQTAAQQFCNFGPAQWNTGNFAALKQCMQNIPFNTFLQYNVDHGPIPWAISVDGYLIPDFPRNLAARRPASYSNMPIMIGTNLDEWGFYELLQVIEGLPLEGYNSTFSAQEMAVFMSMYGDKQPLVSSVITSVYIDPLNLNDSQNTEWLKAISRWHTDGAFDAVTCREIDWWQDVNNNTNVHLYRYSYRSNIISLLSAFDSYTGWDPVGHGEEILFIFMMPQFWQPGVTQATADDFTVAEWWGKTWTDFAKTGDVTQSANWPAITPQNRYQFLEITTNTTVKQDYGHNARNVFNQVMPAVAFLTPQIPPPMAIPSILPINMPAPGARIVQTSKGQVIGFNRFISNDTTNIYFGAADVFLGIPYATPPTGPLRFAKPKEVPAWSTPVDATKWPNQCPQKGSGFPPNPELQPLSEDCLYMNIFSPDINTKTKFPVMFFIHGGGFNIGNVGTYQIDGVIRNLVSRGVVVVIFQYRINVLGFFTTNTTEFPANLGLYDQLLALKFVQSEIGAFGGDKDQVTIFGQSAGACSVSAHTLSPLSRGLFKQALMESGNAELCFDGTFEYGYWSQRVAQQMCNFTAAMWNAGTYFGQLKDCMQNMDFNNFLYLNQDHGGLPWVMTVDGDFMPDFPRNLAAQRPASYSNMPVLMGTNIDEWGFYELEQIVSLKLKLEDFNSTLSTNEMLYFMRMYGENQPLITKILTSVYVDPLNLNDSQHTEWLKVISRWHTDGAFEAGACREIDRWRDINNNTNVYLYRNTYRSQMIGLMTAFANYTGWN</sequence>
<feature type="domain" description="Carboxylesterase type B" evidence="5">
    <location>
        <begin position="590"/>
        <end position="1021"/>
    </location>
</feature>
<dbReference type="InterPro" id="IPR029058">
    <property type="entry name" value="AB_hydrolase_fold"/>
</dbReference>
<dbReference type="PANTHER" id="PTHR11559">
    <property type="entry name" value="CARBOXYLESTERASE"/>
    <property type="match status" value="1"/>
</dbReference>
<evidence type="ECO:0000313" key="7">
    <source>
        <dbReference type="WBParaSite" id="PSAMB.scaffold532size47836.g6765.t1"/>
    </source>
</evidence>
<evidence type="ECO:0000256" key="4">
    <source>
        <dbReference type="SAM" id="SignalP"/>
    </source>
</evidence>
<reference evidence="7" key="1">
    <citation type="submission" date="2022-11" db="UniProtKB">
        <authorList>
            <consortium name="WormBaseParasite"/>
        </authorList>
    </citation>
    <scope>IDENTIFICATION</scope>
</reference>
<keyword evidence="4" id="KW-0732">Signal</keyword>
<comment type="similarity">
    <text evidence="1">Belongs to the type-B carboxylesterase/lipase family.</text>
</comment>
<dbReference type="Pfam" id="PF00135">
    <property type="entry name" value="COesterase"/>
    <property type="match status" value="2"/>
</dbReference>
<accession>A0A914WW12</accession>
<dbReference type="AlphaFoldDB" id="A0A914WW12"/>